<evidence type="ECO:0000256" key="1">
    <source>
        <dbReference type="ARBA" id="ARBA00005594"/>
    </source>
</evidence>
<sequence length="428" mass="46348">MDDTNANTTDRTARRTDDTERDDTDEGGTDESDADDPENSVTPDAVAGEVDYGKLLDRFGADALTDGQVGRFPQPSHPLLRRGVYYAGRDVDRLLDAIDGDERCSIVTGVGPSGPMHIGHAVTFYFAKWLQAATDATVYVPLSDDEKYLSREQSLAETRAYARENLRDLVAVGFDPERTRFVIDTADADVIYPLATALAERITPAARDAVYGEPANVGMGFYPAVQATHLLLPQFVDGPHATTVPIAVDQDPHVRLARDVAAKERFPVEKPGALLSKFLPGLEGPGKMSSSDDAPTIHLTDDRETVHEKLGRAYSGGRTDREAHREHGGDPGVDVAFQLLRAFFEPDDGELDRLAREYRAGELLSGELKAHAADRIADFLDAHQARRPSDAELDDALAPYRLTGAERERALAAVGLGNGVATVESGNG</sequence>
<proteinExistence type="inferred from homology"/>
<dbReference type="InterPro" id="IPR001412">
    <property type="entry name" value="aa-tRNA-synth_I_CS"/>
</dbReference>
<keyword evidence="8 10" id="KW-0030">Aminoacyl-tRNA synthetase</keyword>
<keyword evidence="5 10" id="KW-0547">Nucleotide-binding</keyword>
<dbReference type="GO" id="GO:0005524">
    <property type="term" value="F:ATP binding"/>
    <property type="evidence" value="ECO:0007669"/>
    <property type="project" value="UniProtKB-KW"/>
</dbReference>
<dbReference type="InterPro" id="IPR002305">
    <property type="entry name" value="aa-tRNA-synth_Ic"/>
</dbReference>
<evidence type="ECO:0000256" key="4">
    <source>
        <dbReference type="ARBA" id="ARBA00022598"/>
    </source>
</evidence>
<reference evidence="12 13" key="1">
    <citation type="journal article" date="2014" name="PLoS Genet.">
        <title>Phylogenetically driven sequencing of extremely halophilic archaea reveals strategies for static and dynamic osmo-response.</title>
        <authorList>
            <person name="Becker E.A."/>
            <person name="Seitzer P.M."/>
            <person name="Tritt A."/>
            <person name="Larsen D."/>
            <person name="Krusor M."/>
            <person name="Yao A.I."/>
            <person name="Wu D."/>
            <person name="Madern D."/>
            <person name="Eisen J.A."/>
            <person name="Darling A.E."/>
            <person name="Facciotti M.T."/>
        </authorList>
    </citation>
    <scope>NUCLEOTIDE SEQUENCE [LARGE SCALE GENOMIC DNA]</scope>
    <source>
        <strain evidence="12 13">DSM 8989</strain>
    </source>
</reference>
<evidence type="ECO:0000256" key="11">
    <source>
        <dbReference type="SAM" id="MobiDB-lite"/>
    </source>
</evidence>
<comment type="similarity">
    <text evidence="1 10">Belongs to the class-I aminoacyl-tRNA synthetase family.</text>
</comment>
<evidence type="ECO:0000256" key="8">
    <source>
        <dbReference type="ARBA" id="ARBA00023146"/>
    </source>
</evidence>
<dbReference type="EMBL" id="AOME01000014">
    <property type="protein sequence ID" value="EMA55271.1"/>
    <property type="molecule type" value="Genomic_DNA"/>
</dbReference>
<evidence type="ECO:0000256" key="3">
    <source>
        <dbReference type="ARBA" id="ARBA00022490"/>
    </source>
</evidence>
<dbReference type="EC" id="6.1.1.2" evidence="2 9"/>
<feature type="compositionally biased region" description="Acidic residues" evidence="11">
    <location>
        <begin position="19"/>
        <end position="38"/>
    </location>
</feature>
<dbReference type="Pfam" id="PF00579">
    <property type="entry name" value="tRNA-synt_1b"/>
    <property type="match status" value="1"/>
</dbReference>
<dbReference type="PRINTS" id="PR01039">
    <property type="entry name" value="TRNASYNTHTRP"/>
</dbReference>
<dbReference type="PROSITE" id="PS00178">
    <property type="entry name" value="AA_TRNA_LIGASE_I"/>
    <property type="match status" value="1"/>
</dbReference>
<dbReference type="Gene3D" id="1.10.240.10">
    <property type="entry name" value="Tyrosyl-Transfer RNA Synthetase"/>
    <property type="match status" value="1"/>
</dbReference>
<dbReference type="FunFam" id="3.40.50.620:FF:000207">
    <property type="entry name" value="Tryptophan--tRNA ligase"/>
    <property type="match status" value="1"/>
</dbReference>
<dbReference type="SUPFAM" id="SSF52374">
    <property type="entry name" value="Nucleotidylyl transferase"/>
    <property type="match status" value="1"/>
</dbReference>
<protein>
    <recommendedName>
        <fullName evidence="2 9">Tryptophan--tRNA ligase</fullName>
        <ecNumber evidence="2 9">6.1.1.2</ecNumber>
    </recommendedName>
</protein>
<evidence type="ECO:0000256" key="6">
    <source>
        <dbReference type="ARBA" id="ARBA00022840"/>
    </source>
</evidence>
<accession>M0NBM8</accession>
<feature type="compositionally biased region" description="Low complexity" evidence="11">
    <location>
        <begin position="1"/>
        <end position="10"/>
    </location>
</feature>
<evidence type="ECO:0000256" key="7">
    <source>
        <dbReference type="ARBA" id="ARBA00022917"/>
    </source>
</evidence>
<dbReference type="OrthoDB" id="371821at2157"/>
<comment type="caution">
    <text evidence="12">The sequence shown here is derived from an EMBL/GenBank/DDBJ whole genome shotgun (WGS) entry which is preliminary data.</text>
</comment>
<keyword evidence="6 10" id="KW-0067">ATP-binding</keyword>
<dbReference type="AlphaFoldDB" id="M0NBM8"/>
<feature type="region of interest" description="Disordered" evidence="11">
    <location>
        <begin position="1"/>
        <end position="47"/>
    </location>
</feature>
<organism evidence="12 13">
    <name type="scientific">Halococcus salifodinae DSM 8989</name>
    <dbReference type="NCBI Taxonomy" id="1227456"/>
    <lineage>
        <taxon>Archaea</taxon>
        <taxon>Methanobacteriati</taxon>
        <taxon>Methanobacteriota</taxon>
        <taxon>Stenosarchaea group</taxon>
        <taxon>Halobacteria</taxon>
        <taxon>Halobacteriales</taxon>
        <taxon>Halococcaceae</taxon>
        <taxon>Halococcus</taxon>
    </lineage>
</organism>
<dbReference type="InterPro" id="IPR014729">
    <property type="entry name" value="Rossmann-like_a/b/a_fold"/>
</dbReference>
<dbReference type="NCBIfam" id="NF008927">
    <property type="entry name" value="PRK12285.1-4"/>
    <property type="match status" value="1"/>
</dbReference>
<keyword evidence="3" id="KW-0963">Cytoplasm</keyword>
<dbReference type="GO" id="GO:0004830">
    <property type="term" value="F:tryptophan-tRNA ligase activity"/>
    <property type="evidence" value="ECO:0007669"/>
    <property type="project" value="UniProtKB-UniRule"/>
</dbReference>
<evidence type="ECO:0000313" key="12">
    <source>
        <dbReference type="EMBL" id="EMA55271.1"/>
    </source>
</evidence>
<dbReference type="GO" id="GO:0005737">
    <property type="term" value="C:cytoplasm"/>
    <property type="evidence" value="ECO:0007669"/>
    <property type="project" value="UniProtKB-UniRule"/>
</dbReference>
<dbReference type="PANTHER" id="PTHR10055">
    <property type="entry name" value="TRYPTOPHANYL-TRNA SYNTHETASE"/>
    <property type="match status" value="1"/>
</dbReference>
<dbReference type="RefSeq" id="WP_005039662.1">
    <property type="nucleotide sequence ID" value="NZ_AOME01000014.1"/>
</dbReference>
<evidence type="ECO:0000256" key="10">
    <source>
        <dbReference type="RuleBase" id="RU363036"/>
    </source>
</evidence>
<evidence type="ECO:0000256" key="9">
    <source>
        <dbReference type="NCBIfam" id="TIGR00233"/>
    </source>
</evidence>
<name>M0NBM8_9EURY</name>
<dbReference type="STRING" id="1227456.C450_02675"/>
<dbReference type="PATRIC" id="fig|1227456.3.peg.557"/>
<keyword evidence="13" id="KW-1185">Reference proteome</keyword>
<evidence type="ECO:0000256" key="5">
    <source>
        <dbReference type="ARBA" id="ARBA00022741"/>
    </source>
</evidence>
<gene>
    <name evidence="12" type="ORF">C450_02675</name>
</gene>
<evidence type="ECO:0000256" key="2">
    <source>
        <dbReference type="ARBA" id="ARBA00013161"/>
    </source>
</evidence>
<evidence type="ECO:0000313" key="13">
    <source>
        <dbReference type="Proteomes" id="UP000011625"/>
    </source>
</evidence>
<dbReference type="Proteomes" id="UP000011625">
    <property type="component" value="Unassembled WGS sequence"/>
</dbReference>
<dbReference type="PANTHER" id="PTHR10055:SF1">
    <property type="entry name" value="TRYPTOPHAN--TRNA LIGASE, CYTOPLASMIC"/>
    <property type="match status" value="1"/>
</dbReference>
<dbReference type="Gene3D" id="3.40.50.620">
    <property type="entry name" value="HUPs"/>
    <property type="match status" value="1"/>
</dbReference>
<keyword evidence="7 10" id="KW-0648">Protein biosynthesis</keyword>
<dbReference type="NCBIfam" id="TIGR00233">
    <property type="entry name" value="trpS"/>
    <property type="match status" value="1"/>
</dbReference>
<keyword evidence="4 10" id="KW-0436">Ligase</keyword>
<dbReference type="InterPro" id="IPR002306">
    <property type="entry name" value="Trp-tRNA-ligase"/>
</dbReference>
<dbReference type="GO" id="GO:0006436">
    <property type="term" value="P:tryptophanyl-tRNA aminoacylation"/>
    <property type="evidence" value="ECO:0007669"/>
    <property type="project" value="UniProtKB-UniRule"/>
</dbReference>